<sequence>MPNTFRTLIFDGGERAFGPGLERRRHMQEQENSRQQPDEAPAGDVQEQSGAPSEQNQPAQVMQEETAQMPAGAKESDALAKQADETEDGETASTYEKLFTLKFHLPLDDYIEFYRVMTADSIDKNKKRMTIMGAIVLLIGLFLLGTTVAGINPMTPVSMILLLMVFFLGFRSLFYYKLFYDKAIIRAVTKEYNKLNYLHAEMVVDFYPNKCVEHVNEQRVETYWHTIHSIRVSAGLYMIMLAERRCLLIPKSQAGEHREEMEALLSDICVNFEKKRYDV</sequence>
<evidence type="ECO:0000313" key="4">
    <source>
        <dbReference type="Proteomes" id="UP000260828"/>
    </source>
</evidence>
<dbReference type="AlphaFoldDB" id="A0A3E3IFF3"/>
<name>A0A3E3IFF3_9FIRM</name>
<reference evidence="3 4" key="1">
    <citation type="submission" date="2018-08" db="EMBL/GenBank/DDBJ databases">
        <title>A genome reference for cultivated species of the human gut microbiota.</title>
        <authorList>
            <person name="Zou Y."/>
            <person name="Xue W."/>
            <person name="Luo G."/>
        </authorList>
    </citation>
    <scope>NUCLEOTIDE SEQUENCE [LARGE SCALE GENOMIC DNA]</scope>
    <source>
        <strain evidence="3 4">TF05-12AC</strain>
    </source>
</reference>
<gene>
    <name evidence="3" type="ORF">DXC40_16100</name>
</gene>
<dbReference type="EMBL" id="QVME01000011">
    <property type="protein sequence ID" value="RGE65772.1"/>
    <property type="molecule type" value="Genomic_DNA"/>
</dbReference>
<keyword evidence="2" id="KW-0812">Transmembrane</keyword>
<accession>A0A3E3IFF3</accession>
<feature type="transmembrane region" description="Helical" evidence="2">
    <location>
        <begin position="131"/>
        <end position="151"/>
    </location>
</feature>
<feature type="region of interest" description="Disordered" evidence="1">
    <location>
        <begin position="11"/>
        <end position="89"/>
    </location>
</feature>
<evidence type="ECO:0000256" key="1">
    <source>
        <dbReference type="SAM" id="MobiDB-lite"/>
    </source>
</evidence>
<keyword evidence="2" id="KW-0472">Membrane</keyword>
<feature type="compositionally biased region" description="Polar residues" evidence="1">
    <location>
        <begin position="46"/>
        <end position="66"/>
    </location>
</feature>
<protein>
    <recommendedName>
        <fullName evidence="5">YcxB-like protein domain-containing protein</fullName>
    </recommendedName>
</protein>
<feature type="transmembrane region" description="Helical" evidence="2">
    <location>
        <begin position="157"/>
        <end position="176"/>
    </location>
</feature>
<comment type="caution">
    <text evidence="3">The sequence shown here is derived from an EMBL/GenBank/DDBJ whole genome shotgun (WGS) entry which is preliminary data.</text>
</comment>
<evidence type="ECO:0000256" key="2">
    <source>
        <dbReference type="SAM" id="Phobius"/>
    </source>
</evidence>
<evidence type="ECO:0000313" key="3">
    <source>
        <dbReference type="EMBL" id="RGE65772.1"/>
    </source>
</evidence>
<dbReference type="Proteomes" id="UP000260828">
    <property type="component" value="Unassembled WGS sequence"/>
</dbReference>
<organism evidence="3 4">
    <name type="scientific">Anaerotruncus colihominis</name>
    <dbReference type="NCBI Taxonomy" id="169435"/>
    <lineage>
        <taxon>Bacteria</taxon>
        <taxon>Bacillati</taxon>
        <taxon>Bacillota</taxon>
        <taxon>Clostridia</taxon>
        <taxon>Eubacteriales</taxon>
        <taxon>Oscillospiraceae</taxon>
        <taxon>Anaerotruncus</taxon>
    </lineage>
</organism>
<keyword evidence="2" id="KW-1133">Transmembrane helix</keyword>
<evidence type="ECO:0008006" key="5">
    <source>
        <dbReference type="Google" id="ProtNLM"/>
    </source>
</evidence>
<feature type="compositionally biased region" description="Basic and acidic residues" evidence="1">
    <location>
        <begin position="74"/>
        <end position="84"/>
    </location>
</feature>
<proteinExistence type="predicted"/>